<evidence type="ECO:0000313" key="8">
    <source>
        <dbReference type="EMBL" id="SUS07158.1"/>
    </source>
</evidence>
<dbReference type="PANTHER" id="PTHR37422">
    <property type="entry name" value="TEICHURONIC ACID BIOSYNTHESIS PROTEIN TUAE"/>
    <property type="match status" value="1"/>
</dbReference>
<name>A0A380TG84_9ZZZZ</name>
<comment type="subcellular location">
    <subcellularLocation>
        <location evidence="1">Membrane</location>
        <topology evidence="1">Multi-pass membrane protein</topology>
    </subcellularLocation>
</comment>
<keyword evidence="3 6" id="KW-1133">Transmembrane helix</keyword>
<evidence type="ECO:0000256" key="4">
    <source>
        <dbReference type="ARBA" id="ARBA00023136"/>
    </source>
</evidence>
<evidence type="ECO:0000256" key="1">
    <source>
        <dbReference type="ARBA" id="ARBA00004141"/>
    </source>
</evidence>
<keyword evidence="2 6" id="KW-0812">Transmembrane</keyword>
<sequence>MLHFFVALVVLTPLPLGCVYPWSWGLLAVGIGCVLGIWCFRLLAGKAPLAVPLTAVWPTLLPFFLVVAWIVLQMVSATPDSWHHPAWSWPASAFNAAPSSRITVDPATTSAALTRLITYGAIFWLALQYGRDRRAAQMMIKALVFAAVAFSLYGLVVELSEIRMVLWFPKATAIDDLSSTFVNRNTFATYAGLALVCVSGLILARVEGRMANTDDLADSVDRGIDAIIARSSTLIAGWLLIASALLLTHSLGGIFSTVLALASLVALYIYARGARREVIIGLATGAIVLLGAAVVVGSTGWEERFNQALWNQPDDRGKLALLSLQGIEERPLLGTGYGTFETYFEYRRPADMEPRYTKAHNTYLESAVELGLPAAVMLVAVFVSIAVRTWRGARRRRRDAIYPCIGFSATVLVGVHSLLDFSLQIPAVTAAYCLIAGIACAQADPSEPTVHRRSRTRASDQPPDRL</sequence>
<feature type="domain" description="O-antigen ligase-related" evidence="7">
    <location>
        <begin position="239"/>
        <end position="378"/>
    </location>
</feature>
<evidence type="ECO:0000256" key="3">
    <source>
        <dbReference type="ARBA" id="ARBA00022989"/>
    </source>
</evidence>
<gene>
    <name evidence="8" type="ORF">DF3PB_390003</name>
</gene>
<dbReference type="EMBL" id="UIDG01000323">
    <property type="protein sequence ID" value="SUS07158.1"/>
    <property type="molecule type" value="Genomic_DNA"/>
</dbReference>
<evidence type="ECO:0000256" key="2">
    <source>
        <dbReference type="ARBA" id="ARBA00022692"/>
    </source>
</evidence>
<feature type="region of interest" description="Disordered" evidence="5">
    <location>
        <begin position="446"/>
        <end position="466"/>
    </location>
</feature>
<keyword evidence="8" id="KW-0436">Ligase</keyword>
<feature type="transmembrane region" description="Helical" evidence="6">
    <location>
        <begin position="278"/>
        <end position="301"/>
    </location>
</feature>
<feature type="transmembrane region" description="Helical" evidence="6">
    <location>
        <begin position="187"/>
        <end position="206"/>
    </location>
</feature>
<feature type="transmembrane region" description="Helical" evidence="6">
    <location>
        <begin position="27"/>
        <end position="44"/>
    </location>
</feature>
<dbReference type="GO" id="GO:0016874">
    <property type="term" value="F:ligase activity"/>
    <property type="evidence" value="ECO:0007669"/>
    <property type="project" value="UniProtKB-KW"/>
</dbReference>
<feature type="transmembrane region" description="Helical" evidence="6">
    <location>
        <begin position="107"/>
        <end position="127"/>
    </location>
</feature>
<evidence type="ECO:0000256" key="6">
    <source>
        <dbReference type="SAM" id="Phobius"/>
    </source>
</evidence>
<evidence type="ECO:0000259" key="7">
    <source>
        <dbReference type="Pfam" id="PF04932"/>
    </source>
</evidence>
<dbReference type="InterPro" id="IPR007016">
    <property type="entry name" value="O-antigen_ligase-rel_domated"/>
</dbReference>
<dbReference type="GO" id="GO:0016020">
    <property type="term" value="C:membrane"/>
    <property type="evidence" value="ECO:0007669"/>
    <property type="project" value="UniProtKB-SubCell"/>
</dbReference>
<protein>
    <submittedName>
        <fullName evidence="8">Putative O-antigen ligase</fullName>
    </submittedName>
</protein>
<evidence type="ECO:0000256" key="5">
    <source>
        <dbReference type="SAM" id="MobiDB-lite"/>
    </source>
</evidence>
<dbReference type="PANTHER" id="PTHR37422:SF23">
    <property type="entry name" value="TEICHURONIC ACID BIOSYNTHESIS PROTEIN TUAE"/>
    <property type="match status" value="1"/>
</dbReference>
<feature type="transmembrane region" description="Helical" evidence="6">
    <location>
        <begin position="370"/>
        <end position="388"/>
    </location>
</feature>
<reference evidence="8" key="1">
    <citation type="submission" date="2018-07" db="EMBL/GenBank/DDBJ databases">
        <authorList>
            <person name="Quirk P.G."/>
            <person name="Krulwich T.A."/>
        </authorList>
    </citation>
    <scope>NUCLEOTIDE SEQUENCE</scope>
</reference>
<dbReference type="AlphaFoldDB" id="A0A380TG84"/>
<feature type="transmembrane region" description="Helical" evidence="6">
    <location>
        <begin position="51"/>
        <end position="72"/>
    </location>
</feature>
<accession>A0A380TG84</accession>
<feature type="transmembrane region" description="Helical" evidence="6">
    <location>
        <begin position="139"/>
        <end position="157"/>
    </location>
</feature>
<organism evidence="8">
    <name type="scientific">metagenome</name>
    <dbReference type="NCBI Taxonomy" id="256318"/>
    <lineage>
        <taxon>unclassified sequences</taxon>
        <taxon>metagenomes</taxon>
    </lineage>
</organism>
<proteinExistence type="predicted"/>
<keyword evidence="4 6" id="KW-0472">Membrane</keyword>
<feature type="transmembrane region" description="Helical" evidence="6">
    <location>
        <begin position="400"/>
        <end position="419"/>
    </location>
</feature>
<feature type="transmembrane region" description="Helical" evidence="6">
    <location>
        <begin position="227"/>
        <end position="247"/>
    </location>
</feature>
<dbReference type="InterPro" id="IPR051533">
    <property type="entry name" value="WaaL-like"/>
</dbReference>
<feature type="transmembrane region" description="Helical" evidence="6">
    <location>
        <begin position="253"/>
        <end position="271"/>
    </location>
</feature>
<dbReference type="Pfam" id="PF04932">
    <property type="entry name" value="Wzy_C"/>
    <property type="match status" value="1"/>
</dbReference>